<accession>A9QKR5</accession>
<organism evidence="12">
    <name type="scientific">Dahlia mosaic virus-Holland</name>
    <dbReference type="NCBI Taxonomy" id="480379"/>
    <lineage>
        <taxon>Viruses</taxon>
        <taxon>Riboviria</taxon>
        <taxon>Pararnavirae</taxon>
        <taxon>Artverviricota</taxon>
        <taxon>Revtraviricetes</taxon>
        <taxon>Ortervirales</taxon>
        <taxon>Caulimoviridae</taxon>
        <taxon>Caulimovirus</taxon>
        <taxon>Dahlia common mosaic virus</taxon>
    </lineage>
</organism>
<feature type="region of interest" description="Disordered" evidence="11">
    <location>
        <begin position="95"/>
        <end position="119"/>
    </location>
</feature>
<comment type="subcellular location">
    <subcellularLocation>
        <location evidence="2">Host cell junction</location>
        <location evidence="2">Host plasmodesma</location>
    </subcellularLocation>
    <subcellularLocation>
        <location evidence="1">Virion</location>
    </subcellularLocation>
</comment>
<sequence>MTTLATIKEISDETLSLVKELLTMIKQIIDRPKSSTQTELTEPIAAKIIKDISDKIDKCECAEKLKQELKAGKDMQVSKPEEPENLPKRIQKYSYPNWGVGNESLGSSGNPKALEWPPK</sequence>
<keyword evidence="8" id="KW-1015">Disulfide bond</keyword>
<dbReference type="GO" id="GO:0044423">
    <property type="term" value="C:virion component"/>
    <property type="evidence" value="ECO:0007669"/>
    <property type="project" value="UniProtKB-KW"/>
</dbReference>
<name>A9QKR5_9VIRU</name>
<protein>
    <recommendedName>
        <fullName evidence="4">Virion-associated protein</fullName>
    </recommendedName>
    <alternativeName>
        <fullName evidence="10">Protein 3</fullName>
    </alternativeName>
</protein>
<keyword evidence="7" id="KW-1031">Host cell junction</keyword>
<dbReference type="InterPro" id="IPR004986">
    <property type="entry name" value="Caulimo_virion-assoc"/>
</dbReference>
<evidence type="ECO:0000256" key="2">
    <source>
        <dbReference type="ARBA" id="ARBA00004621"/>
    </source>
</evidence>
<evidence type="ECO:0000256" key="3">
    <source>
        <dbReference type="ARBA" id="ARBA00007906"/>
    </source>
</evidence>
<evidence type="ECO:0000256" key="10">
    <source>
        <dbReference type="ARBA" id="ARBA00030551"/>
    </source>
</evidence>
<evidence type="ECO:0000256" key="4">
    <source>
        <dbReference type="ARBA" id="ARBA00016421"/>
    </source>
</evidence>
<feature type="region of interest" description="Disordered" evidence="11">
    <location>
        <begin position="71"/>
        <end position="90"/>
    </location>
</feature>
<dbReference type="GO" id="GO:0044219">
    <property type="term" value="C:host cell plasmodesma"/>
    <property type="evidence" value="ECO:0007669"/>
    <property type="project" value="UniProtKB-SubCell"/>
</dbReference>
<comment type="function">
    <text evidence="9">Plays a role in virus cell-to-cell and plant-to-plant transmission. Interacts with virion icosahedral capsid and movement protein, thereby facilitating virion cell-to-cell transmission through plasmodesmata opened by viral movement protein. Also interacts with aphid transmission factor, attaching the virion to aphid stylet when the animal feeds on an virus infected plant. Aphid saliva may later detach the virion, inducing release of infectious particles when the animal feeds on a new plant.</text>
</comment>
<evidence type="ECO:0000256" key="8">
    <source>
        <dbReference type="ARBA" id="ARBA00023157"/>
    </source>
</evidence>
<dbReference type="Gene3D" id="6.10.250.630">
    <property type="match status" value="1"/>
</dbReference>
<evidence type="ECO:0000256" key="5">
    <source>
        <dbReference type="ARBA" id="ARBA00022844"/>
    </source>
</evidence>
<dbReference type="Pfam" id="PF03310">
    <property type="entry name" value="Cauli_DNA-bind"/>
    <property type="match status" value="1"/>
</dbReference>
<keyword evidence="6" id="KW-0175">Coiled coil</keyword>
<comment type="similarity">
    <text evidence="3">Belongs to the caulimovirus ORF III family.</text>
</comment>
<dbReference type="GO" id="GO:0003677">
    <property type="term" value="F:DNA binding"/>
    <property type="evidence" value="ECO:0007669"/>
    <property type="project" value="InterPro"/>
</dbReference>
<evidence type="ECO:0000256" key="1">
    <source>
        <dbReference type="ARBA" id="ARBA00004328"/>
    </source>
</evidence>
<reference evidence="12" key="1">
    <citation type="journal article" date="2008" name="Arch. Virol.">
        <title>Nucleotide sequence and genome organization of a member of a new and distinct Caulimovirus species from dahlia.</title>
        <authorList>
            <person name="Pappu H.R."/>
            <person name="Druffel K.L."/>
            <person name="Miglino R."/>
            <person name="van Schadewijk A.R."/>
        </authorList>
    </citation>
    <scope>NUCLEOTIDE SEQUENCE</scope>
</reference>
<evidence type="ECO:0000313" key="12">
    <source>
        <dbReference type="EMBL" id="ABW81761.1"/>
    </source>
</evidence>
<proteinExistence type="inferred from homology"/>
<evidence type="ECO:0000256" key="9">
    <source>
        <dbReference type="ARBA" id="ARBA00024988"/>
    </source>
</evidence>
<evidence type="ECO:0000256" key="6">
    <source>
        <dbReference type="ARBA" id="ARBA00023054"/>
    </source>
</evidence>
<evidence type="ECO:0000256" key="11">
    <source>
        <dbReference type="SAM" id="MobiDB-lite"/>
    </source>
</evidence>
<keyword evidence="5" id="KW-0946">Virion</keyword>
<evidence type="ECO:0000256" key="7">
    <source>
        <dbReference type="ARBA" id="ARBA00023081"/>
    </source>
</evidence>
<dbReference type="EMBL" id="EU090954">
    <property type="protein sequence ID" value="ABW81761.1"/>
    <property type="molecule type" value="Genomic_DNA"/>
</dbReference>